<feature type="domain" description="AMP-dependent synthetase/ligase" evidence="3">
    <location>
        <begin position="10"/>
        <end position="362"/>
    </location>
</feature>
<dbReference type="GO" id="GO:0006631">
    <property type="term" value="P:fatty acid metabolic process"/>
    <property type="evidence" value="ECO:0007669"/>
    <property type="project" value="TreeGrafter"/>
</dbReference>
<accession>A0A1J5RD04</accession>
<dbReference type="InterPro" id="IPR045851">
    <property type="entry name" value="AMP-bd_C_sf"/>
</dbReference>
<keyword evidence="2 5" id="KW-0436">Ligase</keyword>
<dbReference type="InterPro" id="IPR025110">
    <property type="entry name" value="AMP-bd_C"/>
</dbReference>
<protein>
    <submittedName>
        <fullName evidence="5">Short-chain-fatty-acid--CoA ligase</fullName>
        <ecNumber evidence="5">6.2.1.-</ecNumber>
    </submittedName>
</protein>
<dbReference type="Pfam" id="PF13193">
    <property type="entry name" value="AMP-binding_C"/>
    <property type="match status" value="1"/>
</dbReference>
<feature type="domain" description="AMP-binding enzyme C-terminal" evidence="4">
    <location>
        <begin position="411"/>
        <end position="483"/>
    </location>
</feature>
<comment type="similarity">
    <text evidence="1">Belongs to the ATP-dependent AMP-binding enzyme family.</text>
</comment>
<dbReference type="Pfam" id="PF00501">
    <property type="entry name" value="AMP-binding"/>
    <property type="match status" value="1"/>
</dbReference>
<reference evidence="5" key="1">
    <citation type="submission" date="2016-10" db="EMBL/GenBank/DDBJ databases">
        <title>Sequence of Gallionella enrichment culture.</title>
        <authorList>
            <person name="Poehlein A."/>
            <person name="Muehling M."/>
            <person name="Daniel R."/>
        </authorList>
    </citation>
    <scope>NUCLEOTIDE SEQUENCE</scope>
</reference>
<dbReference type="GO" id="GO:0031956">
    <property type="term" value="F:medium-chain fatty acid-CoA ligase activity"/>
    <property type="evidence" value="ECO:0007669"/>
    <property type="project" value="TreeGrafter"/>
</dbReference>
<sequence length="510" mass="53666">MTETIVAALARHARQRPTAPALVAGSVRLSWAEAKDWVDRASGWLLALGLPRGACVLGWLPNCAAWYLVRFACEQAGLFWIPVPTSQGSRELSSILERVRPAVLLSAGRFRERDYAAECDAMCAALALKPLRLQLPEDTLFALAGPAADQSAALRLEELAHALSTTGSEGVPKLALYTLAAACTRAHAQQALLGLTPEDRLLVLSPGTGPARAAWLAAPVAGSCVIGMPVFGADASLELIATERASIVCGTPAQLAILAPKLKGADTSSVRIWYTAGSVLPHTLAEELESATRGIVLSTYGGADFGGWSAADPGDPPAVRHGTVGKPRGGTEFRIVDGEGRDLPAGEVGELIGRGPCCVSGYIGTQGSERWQDGWFRTGDLAWMDETGYVIIAGRLKEVIVRGGDKVSPAEVEAMLRTYPGVAQVAVIGVPDPVLGERVCACVVPAEPGLPLPLEALRDRLRSQGLAPYKAPERMLLLAALPMVGDKIDRRELAAVAARLASAMHQPAKA</sequence>
<dbReference type="SUPFAM" id="SSF56801">
    <property type="entry name" value="Acetyl-CoA synthetase-like"/>
    <property type="match status" value="1"/>
</dbReference>
<evidence type="ECO:0000256" key="1">
    <source>
        <dbReference type="ARBA" id="ARBA00006432"/>
    </source>
</evidence>
<dbReference type="AlphaFoldDB" id="A0A1J5RD04"/>
<evidence type="ECO:0000259" key="3">
    <source>
        <dbReference type="Pfam" id="PF00501"/>
    </source>
</evidence>
<evidence type="ECO:0000259" key="4">
    <source>
        <dbReference type="Pfam" id="PF13193"/>
    </source>
</evidence>
<dbReference type="PANTHER" id="PTHR43201">
    <property type="entry name" value="ACYL-COA SYNTHETASE"/>
    <property type="match status" value="1"/>
</dbReference>
<organism evidence="5">
    <name type="scientific">mine drainage metagenome</name>
    <dbReference type="NCBI Taxonomy" id="410659"/>
    <lineage>
        <taxon>unclassified sequences</taxon>
        <taxon>metagenomes</taxon>
        <taxon>ecological metagenomes</taxon>
    </lineage>
</organism>
<evidence type="ECO:0000256" key="2">
    <source>
        <dbReference type="ARBA" id="ARBA00022598"/>
    </source>
</evidence>
<dbReference type="Gene3D" id="3.30.300.30">
    <property type="match status" value="1"/>
</dbReference>
<evidence type="ECO:0000313" key="5">
    <source>
        <dbReference type="EMBL" id="OIQ93976.1"/>
    </source>
</evidence>
<dbReference type="EMBL" id="MLJW01000196">
    <property type="protein sequence ID" value="OIQ93976.1"/>
    <property type="molecule type" value="Genomic_DNA"/>
</dbReference>
<dbReference type="EC" id="6.2.1.-" evidence="5"/>
<dbReference type="InterPro" id="IPR042099">
    <property type="entry name" value="ANL_N_sf"/>
</dbReference>
<dbReference type="InterPro" id="IPR000873">
    <property type="entry name" value="AMP-dep_synth/lig_dom"/>
</dbReference>
<proteinExistence type="inferred from homology"/>
<name>A0A1J5RD04_9ZZZZ</name>
<dbReference type="PANTHER" id="PTHR43201:SF5">
    <property type="entry name" value="MEDIUM-CHAIN ACYL-COA LIGASE ACSF2, MITOCHONDRIAL"/>
    <property type="match status" value="1"/>
</dbReference>
<comment type="caution">
    <text evidence="5">The sequence shown here is derived from an EMBL/GenBank/DDBJ whole genome shotgun (WGS) entry which is preliminary data.</text>
</comment>
<dbReference type="Gene3D" id="3.40.50.12780">
    <property type="entry name" value="N-terminal domain of ligase-like"/>
    <property type="match status" value="1"/>
</dbReference>
<gene>
    <name evidence="5" type="primary">fadK_2</name>
    <name evidence="5" type="ORF">GALL_240710</name>
</gene>